<keyword evidence="3" id="KW-1185">Reference proteome</keyword>
<feature type="region of interest" description="Disordered" evidence="1">
    <location>
        <begin position="1"/>
        <end position="32"/>
    </location>
</feature>
<reference evidence="2 3" key="1">
    <citation type="submission" date="2019-05" db="EMBL/GenBank/DDBJ databases">
        <authorList>
            <person name="Hammer B.W."/>
            <person name="Akkineni S.H."/>
            <person name="Damazo I.J."/>
            <person name="Graziano A."/>
            <person name="Haggerty C.V."/>
            <person name="Harikumar N."/>
            <person name="Renninger T.L."/>
            <person name="Turner B.S."/>
            <person name="Zhang J.L."/>
            <person name="Butela K.A."/>
            <person name="Garlena R.A."/>
            <person name="Russell D.A."/>
            <person name="Pope W.H."/>
            <person name="Jacobs-Sera D."/>
            <person name="Hatfull G.F."/>
        </authorList>
    </citation>
    <scope>NUCLEOTIDE SEQUENCE [LARGE SCALE GENOMIC DNA]</scope>
</reference>
<dbReference type="GeneID" id="63027454"/>
<evidence type="ECO:0000256" key="1">
    <source>
        <dbReference type="SAM" id="MobiDB-lite"/>
    </source>
</evidence>
<dbReference type="RefSeq" id="YP_010002899.1">
    <property type="nucleotide sequence ID" value="NC_053249.1"/>
</dbReference>
<name>A0A514DIY2_9CAUD</name>
<gene>
    <name evidence="2" type="primary">61</name>
    <name evidence="2" type="ORF">SEA_VERITY_61</name>
</gene>
<dbReference type="Proteomes" id="UP000317598">
    <property type="component" value="Segment"/>
</dbReference>
<protein>
    <submittedName>
        <fullName evidence="2">Uncharacterized protein</fullName>
    </submittedName>
</protein>
<organism evidence="2 3">
    <name type="scientific">Gordonia phage Verity</name>
    <dbReference type="NCBI Taxonomy" id="2591211"/>
    <lineage>
        <taxon>Viruses</taxon>
        <taxon>Duplodnaviria</taxon>
        <taxon>Heunggongvirae</taxon>
        <taxon>Uroviricota</taxon>
        <taxon>Caudoviricetes</taxon>
        <taxon>Stackebrandtviridae</taxon>
        <taxon>Schenleyvirinae</taxon>
        <taxon>Zitchvirus</taxon>
        <taxon>Zitchvirus verity</taxon>
    </lineage>
</organism>
<accession>A0A514DIY2</accession>
<proteinExistence type="predicted"/>
<dbReference type="KEGG" id="vg:63027454"/>
<sequence length="158" mass="17399">MTAPDPTSTPKPSNPPDGPSGVSSSRPDEDRVQRELRRLNDIIETAVQRVLTIVGAQPATPNHLDAMREAYAEGWYDAGGSDTVNEDNPYGKLLDDRRAFVREQVNNGYGTQLDENDDDVLGDENTEWFDAVLDAHDEWLALQRPITPTDPAQPATPS</sequence>
<evidence type="ECO:0000313" key="3">
    <source>
        <dbReference type="Proteomes" id="UP000317598"/>
    </source>
</evidence>
<dbReference type="EMBL" id="MK937611">
    <property type="protein sequence ID" value="QDH93547.1"/>
    <property type="molecule type" value="Genomic_DNA"/>
</dbReference>
<feature type="compositionally biased region" description="Pro residues" evidence="1">
    <location>
        <begin position="7"/>
        <end position="18"/>
    </location>
</feature>
<evidence type="ECO:0000313" key="2">
    <source>
        <dbReference type="EMBL" id="QDH93547.1"/>
    </source>
</evidence>